<gene>
    <name evidence="16" type="ORF">COEREDRAFT_47041</name>
</gene>
<accession>A0A2G5B6U1</accession>
<protein>
    <recommendedName>
        <fullName evidence="4 14">Dolichyl-phosphate-mannose--protein mannosyltransferase</fullName>
        <ecNumber evidence="4 14">2.4.1.109</ecNumber>
    </recommendedName>
</protein>
<keyword evidence="17" id="KW-1185">Reference proteome</keyword>
<comment type="pathway">
    <text evidence="2 14">Protein modification; protein glycosylation.</text>
</comment>
<dbReference type="Pfam" id="PF02366">
    <property type="entry name" value="PMT"/>
    <property type="match status" value="1"/>
</dbReference>
<dbReference type="SMART" id="SM00472">
    <property type="entry name" value="MIR"/>
    <property type="match status" value="3"/>
</dbReference>
<evidence type="ECO:0000259" key="15">
    <source>
        <dbReference type="PROSITE" id="PS50919"/>
    </source>
</evidence>
<comment type="catalytic activity">
    <reaction evidence="12 14">
        <text>a di-trans,poly-cis-dolichyl beta-D-mannosyl phosphate + L-threonyl-[protein] = 3-O-(alpha-D-mannosyl)-L-threonyl-[protein] + a di-trans,poly-cis-dolichyl phosphate + H(+)</text>
        <dbReference type="Rhea" id="RHEA:53396"/>
        <dbReference type="Rhea" id="RHEA-COMP:11060"/>
        <dbReference type="Rhea" id="RHEA-COMP:13547"/>
        <dbReference type="Rhea" id="RHEA-COMP:19498"/>
        <dbReference type="Rhea" id="RHEA-COMP:19501"/>
        <dbReference type="ChEBI" id="CHEBI:15378"/>
        <dbReference type="ChEBI" id="CHEBI:30013"/>
        <dbReference type="ChEBI" id="CHEBI:57683"/>
        <dbReference type="ChEBI" id="CHEBI:58211"/>
        <dbReference type="ChEBI" id="CHEBI:137323"/>
        <dbReference type="EC" id="2.4.1.109"/>
    </reaction>
</comment>
<evidence type="ECO:0000256" key="6">
    <source>
        <dbReference type="ARBA" id="ARBA00022679"/>
    </source>
</evidence>
<evidence type="ECO:0000256" key="14">
    <source>
        <dbReference type="RuleBase" id="RU367007"/>
    </source>
</evidence>
<evidence type="ECO:0000256" key="4">
    <source>
        <dbReference type="ARBA" id="ARBA00012839"/>
    </source>
</evidence>
<dbReference type="GO" id="GO:0005789">
    <property type="term" value="C:endoplasmic reticulum membrane"/>
    <property type="evidence" value="ECO:0007669"/>
    <property type="project" value="UniProtKB-SubCell"/>
</dbReference>
<keyword evidence="6 14" id="KW-0808">Transferase</keyword>
<dbReference type="PANTHER" id="PTHR10050">
    <property type="entry name" value="DOLICHYL-PHOSPHATE-MANNOSE--PROTEIN MANNOSYLTRANSFERASE"/>
    <property type="match status" value="1"/>
</dbReference>
<keyword evidence="7 14" id="KW-0812">Transmembrane</keyword>
<feature type="domain" description="MIR" evidence="15">
    <location>
        <begin position="403"/>
        <end position="465"/>
    </location>
</feature>
<dbReference type="UniPathway" id="UPA00378"/>
<evidence type="ECO:0000313" key="16">
    <source>
        <dbReference type="EMBL" id="PIA14447.1"/>
    </source>
</evidence>
<evidence type="ECO:0000256" key="11">
    <source>
        <dbReference type="ARBA" id="ARBA00023136"/>
    </source>
</evidence>
<keyword evidence="8" id="KW-0677">Repeat</keyword>
<evidence type="ECO:0000256" key="1">
    <source>
        <dbReference type="ARBA" id="ARBA00004477"/>
    </source>
</evidence>
<comment type="function">
    <text evidence="14">Transfers mannose from Dol-P-mannose to Ser or Thr residues on proteins.</text>
</comment>
<dbReference type="PROSITE" id="PS50919">
    <property type="entry name" value="MIR"/>
    <property type="match status" value="2"/>
</dbReference>
<name>A0A2G5B6U1_COERN</name>
<dbReference type="InterPro" id="IPR003342">
    <property type="entry name" value="ArnT-like_N"/>
</dbReference>
<evidence type="ECO:0000256" key="12">
    <source>
        <dbReference type="ARBA" id="ARBA00045085"/>
    </source>
</evidence>
<evidence type="ECO:0000256" key="8">
    <source>
        <dbReference type="ARBA" id="ARBA00022737"/>
    </source>
</evidence>
<evidence type="ECO:0000256" key="2">
    <source>
        <dbReference type="ARBA" id="ARBA00004922"/>
    </source>
</evidence>
<dbReference type="GO" id="GO:0004169">
    <property type="term" value="F:dolichyl-phosphate-mannose-protein mannosyltransferase activity"/>
    <property type="evidence" value="ECO:0007669"/>
    <property type="project" value="UniProtKB-UniRule"/>
</dbReference>
<dbReference type="OrthoDB" id="292747at2759"/>
<feature type="transmembrane region" description="Helical" evidence="14">
    <location>
        <begin position="82"/>
        <end position="100"/>
    </location>
</feature>
<dbReference type="InterPro" id="IPR036300">
    <property type="entry name" value="MIR_dom_sf"/>
</dbReference>
<dbReference type="EC" id="2.4.1.109" evidence="4 14"/>
<dbReference type="InterPro" id="IPR016093">
    <property type="entry name" value="MIR_motif"/>
</dbReference>
<dbReference type="InterPro" id="IPR027005">
    <property type="entry name" value="PMT-like"/>
</dbReference>
<dbReference type="Proteomes" id="UP000242474">
    <property type="component" value="Unassembled WGS sequence"/>
</dbReference>
<feature type="transmembrane region" description="Helical" evidence="14">
    <location>
        <begin position="640"/>
        <end position="660"/>
    </location>
</feature>
<dbReference type="SUPFAM" id="SSF82109">
    <property type="entry name" value="MIR domain"/>
    <property type="match status" value="1"/>
</dbReference>
<dbReference type="Pfam" id="PF02815">
    <property type="entry name" value="MIR"/>
    <property type="match status" value="1"/>
</dbReference>
<dbReference type="InterPro" id="IPR032421">
    <property type="entry name" value="PMT_4TMC"/>
</dbReference>
<evidence type="ECO:0000313" key="17">
    <source>
        <dbReference type="Proteomes" id="UP000242474"/>
    </source>
</evidence>
<feature type="transmembrane region" description="Helical" evidence="14">
    <location>
        <begin position="544"/>
        <end position="566"/>
    </location>
</feature>
<evidence type="ECO:0000256" key="9">
    <source>
        <dbReference type="ARBA" id="ARBA00022824"/>
    </source>
</evidence>
<evidence type="ECO:0000256" key="3">
    <source>
        <dbReference type="ARBA" id="ARBA00007222"/>
    </source>
</evidence>
<evidence type="ECO:0000256" key="13">
    <source>
        <dbReference type="ARBA" id="ARBA00045102"/>
    </source>
</evidence>
<feature type="transmembrane region" description="Helical" evidence="14">
    <location>
        <begin position="219"/>
        <end position="240"/>
    </location>
</feature>
<keyword evidence="11 14" id="KW-0472">Membrane</keyword>
<keyword evidence="9 14" id="KW-0256">Endoplasmic reticulum</keyword>
<comment type="subcellular location">
    <subcellularLocation>
        <location evidence="1 14">Endoplasmic reticulum membrane</location>
        <topology evidence="1 14">Multi-pass membrane protein</topology>
    </subcellularLocation>
</comment>
<keyword evidence="10 14" id="KW-1133">Transmembrane helix</keyword>
<feature type="domain" description="MIR" evidence="15">
    <location>
        <begin position="272"/>
        <end position="326"/>
    </location>
</feature>
<feature type="transmembrane region" description="Helical" evidence="14">
    <location>
        <begin position="610"/>
        <end position="628"/>
    </location>
</feature>
<feature type="transmembrane region" description="Helical" evidence="14">
    <location>
        <begin position="112"/>
        <end position="132"/>
    </location>
</feature>
<comment type="similarity">
    <text evidence="3 14">Belongs to the glycosyltransferase 39 family.</text>
</comment>
<feature type="transmembrane region" description="Helical" evidence="14">
    <location>
        <begin position="167"/>
        <end position="199"/>
    </location>
</feature>
<proteinExistence type="inferred from homology"/>
<dbReference type="EMBL" id="KZ303517">
    <property type="protein sequence ID" value="PIA14447.1"/>
    <property type="molecule type" value="Genomic_DNA"/>
</dbReference>
<dbReference type="AlphaFoldDB" id="A0A2G5B6U1"/>
<evidence type="ECO:0000256" key="5">
    <source>
        <dbReference type="ARBA" id="ARBA00022676"/>
    </source>
</evidence>
<sequence length="691" mass="79569">MVLTLVSLVTRLWNIGRRPNVSWDEAHFGKFGAFYINHTFYHDVHPPLAKMLVALAEVVAGHNGTFNFKSGNKYPDYVDYRLIRMQVAMYGVALVPLAYLTCLQLRMSRAMAALAACFVLFDNAICVMSRFILLDEPLLFFTALTLWSAAAFQRANKQGPPFSRRWWALLLMTGFSLGCVMSSKWVGFFCVLMVGIATIDDLFRKYCAQMSWEDLVSHWSARAVALILVPLTVYMICFWVHFRLLYRTGTGDHKLSSRFQAGLLGSRLNAQPYDITYGSVAEIRAVYNGPGLLHSHVHRYPHGSKQQQVTCFPKRDPNNGWRLHHGSTHDAINYAVGMIEFIHDGDIIQMAHNVTGAVIQASTLFVAPLTTSHFEVAAMNETDRRMSSADWRVEVVKQPRRAGNRVHAMTTVFRLRHVETGCLMRVGSRRLPEWGWSQSEVTCLPDKTAKKNIQSDDLLWYIEHNTNARLEKDDLSRHVSSNFFVDMIQLNIEMAKTNNALSPDVNKYSVIESRPLSWPFLLAPMRLVGWGDNSVKYYEIGNPILWWVSAVVCILYPLRLLFWALAMQRRCSRWRSLSEFLNFWDNSKFLWGGWALHYIPFFLMGRVTYLHHYLPALYFALLLLAFELDAFFKDWRRGRYLHVAAATAAVLVFVVFLYFAPFTYGWDRPAEELASRKWLSSWNIYENIYAM</sequence>
<dbReference type="Pfam" id="PF16192">
    <property type="entry name" value="PMT_4TMC"/>
    <property type="match status" value="1"/>
</dbReference>
<comment type="catalytic activity">
    <reaction evidence="13 14">
        <text>a di-trans,poly-cis-dolichyl beta-D-mannosyl phosphate + L-seryl-[protein] = 3-O-(alpha-D-mannosyl)-L-seryl-[protein] + a di-trans,poly-cis-dolichyl phosphate + H(+)</text>
        <dbReference type="Rhea" id="RHEA:17377"/>
        <dbReference type="Rhea" id="RHEA-COMP:9863"/>
        <dbReference type="Rhea" id="RHEA-COMP:13546"/>
        <dbReference type="Rhea" id="RHEA-COMP:19498"/>
        <dbReference type="Rhea" id="RHEA-COMP:19501"/>
        <dbReference type="ChEBI" id="CHEBI:15378"/>
        <dbReference type="ChEBI" id="CHEBI:29999"/>
        <dbReference type="ChEBI" id="CHEBI:57683"/>
        <dbReference type="ChEBI" id="CHEBI:58211"/>
        <dbReference type="ChEBI" id="CHEBI:137321"/>
        <dbReference type="EC" id="2.4.1.109"/>
    </reaction>
</comment>
<organism evidence="16 17">
    <name type="scientific">Coemansia reversa (strain ATCC 12441 / NRRL 1564)</name>
    <dbReference type="NCBI Taxonomy" id="763665"/>
    <lineage>
        <taxon>Eukaryota</taxon>
        <taxon>Fungi</taxon>
        <taxon>Fungi incertae sedis</taxon>
        <taxon>Zoopagomycota</taxon>
        <taxon>Kickxellomycotina</taxon>
        <taxon>Kickxellomycetes</taxon>
        <taxon>Kickxellales</taxon>
        <taxon>Kickxellaceae</taxon>
        <taxon>Coemansia</taxon>
    </lineage>
</organism>
<keyword evidence="5 14" id="KW-0328">Glycosyltransferase</keyword>
<reference evidence="16 17" key="1">
    <citation type="journal article" date="2015" name="Genome Biol. Evol.">
        <title>Phylogenomic analyses indicate that early fungi evolved digesting cell walls of algal ancestors of land plants.</title>
        <authorList>
            <person name="Chang Y."/>
            <person name="Wang S."/>
            <person name="Sekimoto S."/>
            <person name="Aerts A.L."/>
            <person name="Choi C."/>
            <person name="Clum A."/>
            <person name="LaButti K.M."/>
            <person name="Lindquist E.A."/>
            <person name="Yee Ngan C."/>
            <person name="Ohm R.A."/>
            <person name="Salamov A.A."/>
            <person name="Grigoriev I.V."/>
            <person name="Spatafora J.W."/>
            <person name="Berbee M.L."/>
        </authorList>
    </citation>
    <scope>NUCLEOTIDE SEQUENCE [LARGE SCALE GENOMIC DNA]</scope>
    <source>
        <strain evidence="16 17">NRRL 1564</strain>
    </source>
</reference>
<evidence type="ECO:0000256" key="10">
    <source>
        <dbReference type="ARBA" id="ARBA00022989"/>
    </source>
</evidence>
<feature type="transmembrane region" description="Helical" evidence="14">
    <location>
        <begin position="587"/>
        <end position="604"/>
    </location>
</feature>
<dbReference type="Gene3D" id="2.80.10.50">
    <property type="match status" value="1"/>
</dbReference>
<evidence type="ECO:0000256" key="7">
    <source>
        <dbReference type="ARBA" id="ARBA00022692"/>
    </source>
</evidence>
<dbReference type="PANTHER" id="PTHR10050:SF46">
    <property type="entry name" value="PROTEIN O-MANNOSYL-TRANSFERASE 2"/>
    <property type="match status" value="1"/>
</dbReference>